<reference evidence="1" key="1">
    <citation type="submission" date="2018-01" db="EMBL/GenBank/DDBJ databases">
        <authorList>
            <person name="Regsiter A."/>
            <person name="William W."/>
        </authorList>
    </citation>
    <scope>NUCLEOTIDE SEQUENCE</scope>
    <source>
        <strain evidence="1">TRIP AH-1</strain>
    </source>
</reference>
<gene>
    <name evidence="1" type="ORF">PITCH_A1020001</name>
</gene>
<dbReference type="Gene3D" id="3.30.565.60">
    <property type="match status" value="1"/>
</dbReference>
<dbReference type="EMBL" id="OJIN01000005">
    <property type="protein sequence ID" value="SPD71756.1"/>
    <property type="molecule type" value="Genomic_DNA"/>
</dbReference>
<dbReference type="AlphaFoldDB" id="A0A445MQN0"/>
<evidence type="ECO:0000313" key="1">
    <source>
        <dbReference type="EMBL" id="SPD71756.1"/>
    </source>
</evidence>
<accession>A0A445MQN0</accession>
<protein>
    <submittedName>
        <fullName evidence="1">Uncharacterized protein</fullName>
    </submittedName>
</protein>
<dbReference type="Pfam" id="PF13749">
    <property type="entry name" value="HATPase_c_4"/>
    <property type="match status" value="1"/>
</dbReference>
<sequence>MARMDLVEHIGSGIKRIRESVAAHGLQPPPIEAEGDWFSITLDK</sequence>
<name>A0A445MQN0_9BACT</name>
<proteinExistence type="predicted"/>
<dbReference type="InterPro" id="IPR038475">
    <property type="entry name" value="RecG_C_sf"/>
</dbReference>
<organism evidence="1">
    <name type="scientific">uncultured Desulfobacterium sp</name>
    <dbReference type="NCBI Taxonomy" id="201089"/>
    <lineage>
        <taxon>Bacteria</taxon>
        <taxon>Pseudomonadati</taxon>
        <taxon>Thermodesulfobacteriota</taxon>
        <taxon>Desulfobacteria</taxon>
        <taxon>Desulfobacterales</taxon>
        <taxon>Desulfobacteriaceae</taxon>
        <taxon>Desulfobacterium</taxon>
        <taxon>environmental samples</taxon>
    </lineage>
</organism>